<feature type="domain" description="DUF4124" evidence="3">
    <location>
        <begin position="6"/>
        <end position="46"/>
    </location>
</feature>
<evidence type="ECO:0000313" key="4">
    <source>
        <dbReference type="EMBL" id="QBG34482.1"/>
    </source>
</evidence>
<feature type="chain" id="PRO_5020930754" evidence="2">
    <location>
        <begin position="17"/>
        <end position="138"/>
    </location>
</feature>
<protein>
    <submittedName>
        <fullName evidence="4">DUF4124 domain-containing protein</fullName>
    </submittedName>
</protein>
<feature type="region of interest" description="Disordered" evidence="1">
    <location>
        <begin position="32"/>
        <end position="87"/>
    </location>
</feature>
<dbReference type="EMBL" id="CP034759">
    <property type="protein sequence ID" value="QBG34482.1"/>
    <property type="molecule type" value="Genomic_DNA"/>
</dbReference>
<evidence type="ECO:0000256" key="1">
    <source>
        <dbReference type="SAM" id="MobiDB-lite"/>
    </source>
</evidence>
<feature type="compositionally biased region" description="Basic and acidic residues" evidence="1">
    <location>
        <begin position="65"/>
        <end position="87"/>
    </location>
</feature>
<reference evidence="4 5" key="1">
    <citation type="submission" date="2018-12" db="EMBL/GenBank/DDBJ databases">
        <title>Complete genome of Litorilituus sediminis.</title>
        <authorList>
            <person name="Liu A."/>
            <person name="Rong J."/>
        </authorList>
    </citation>
    <scope>NUCLEOTIDE SEQUENCE [LARGE SCALE GENOMIC DNA]</scope>
    <source>
        <strain evidence="4 5">JCM 17549</strain>
    </source>
</reference>
<dbReference type="InterPro" id="IPR025392">
    <property type="entry name" value="DUF4124"/>
</dbReference>
<gene>
    <name evidence="4" type="ORF">EMK97_01380</name>
</gene>
<name>A0A4P6P549_9GAMM</name>
<dbReference type="KEGG" id="lsd:EMK97_01380"/>
<evidence type="ECO:0000259" key="3">
    <source>
        <dbReference type="Pfam" id="PF13511"/>
    </source>
</evidence>
<keyword evidence="5" id="KW-1185">Reference proteome</keyword>
<proteinExistence type="predicted"/>
<feature type="signal peptide" evidence="2">
    <location>
        <begin position="1"/>
        <end position="16"/>
    </location>
</feature>
<accession>A0A4P6P549</accession>
<keyword evidence="2" id="KW-0732">Signal</keyword>
<dbReference type="AlphaFoldDB" id="A0A4P6P549"/>
<feature type="compositionally biased region" description="Low complexity" evidence="1">
    <location>
        <begin position="46"/>
        <end position="55"/>
    </location>
</feature>
<evidence type="ECO:0000256" key="2">
    <source>
        <dbReference type="SAM" id="SignalP"/>
    </source>
</evidence>
<dbReference type="Proteomes" id="UP000290244">
    <property type="component" value="Chromosome"/>
</dbReference>
<dbReference type="RefSeq" id="WP_130598731.1">
    <property type="nucleotide sequence ID" value="NZ_CP034759.1"/>
</dbReference>
<feature type="compositionally biased region" description="Polar residues" evidence="1">
    <location>
        <begin position="34"/>
        <end position="45"/>
    </location>
</feature>
<dbReference type="Pfam" id="PF13511">
    <property type="entry name" value="DUF4124"/>
    <property type="match status" value="1"/>
</dbReference>
<evidence type="ECO:0000313" key="5">
    <source>
        <dbReference type="Proteomes" id="UP000290244"/>
    </source>
</evidence>
<organism evidence="4 5">
    <name type="scientific">Litorilituus sediminis</name>
    <dbReference type="NCBI Taxonomy" id="718192"/>
    <lineage>
        <taxon>Bacteria</taxon>
        <taxon>Pseudomonadati</taxon>
        <taxon>Pseudomonadota</taxon>
        <taxon>Gammaproteobacteria</taxon>
        <taxon>Alteromonadales</taxon>
        <taxon>Colwelliaceae</taxon>
        <taxon>Litorilituus</taxon>
    </lineage>
</organism>
<dbReference type="OrthoDB" id="7068596at2"/>
<sequence>MRALYLVLLFSLPIQATVYKWVDKDGNVHYGDQPKTSEQAKQVTVTSNNSTFNSTGANKWQQEYNENKQKDKQARLEKKTAEQEKKQRCDGYQRNLYTYQRSGRIYTMTAEGERQYISDEERASKIKELSKQLKKQCK</sequence>